<dbReference type="Gene3D" id="3.40.50.2000">
    <property type="entry name" value="Glycogen Phosphorylase B"/>
    <property type="match status" value="1"/>
</dbReference>
<reference evidence="5 6" key="1">
    <citation type="journal article" date="2021" name="Nat. Commun.">
        <title>Incipient diploidization of the medicinal plant Perilla within 10,000 years.</title>
        <authorList>
            <person name="Zhang Y."/>
            <person name="Shen Q."/>
            <person name="Leng L."/>
            <person name="Zhang D."/>
            <person name="Chen S."/>
            <person name="Shi Y."/>
            <person name="Ning Z."/>
            <person name="Chen S."/>
        </authorList>
    </citation>
    <scope>NUCLEOTIDE SEQUENCE [LARGE SCALE GENOMIC DNA]</scope>
    <source>
        <strain evidence="6">cv. PC099</strain>
    </source>
</reference>
<sequence>VLAAGLEGSGQQFIWVVREADKANVFDGEERRVELPAGFEKRVGERGMVVREWAPQPEILAHPSTGGFLSHCGWNSCTESMKMGVPIAAWPMHSDQPTNAVFITEILRVGLPVRKWAETAEVVTAEMVEDVLRRLIASEEGVEIRKRAEEVAAIVRGATEEGGTSRLEMDSFIAHITRDGL</sequence>
<accession>A0AAD4IR00</accession>
<proteinExistence type="inferred from homology"/>
<dbReference type="InterPro" id="IPR035595">
    <property type="entry name" value="UDP_glycos_trans_CS"/>
</dbReference>
<dbReference type="PANTHER" id="PTHR48044">
    <property type="entry name" value="GLYCOSYLTRANSFERASE"/>
    <property type="match status" value="1"/>
</dbReference>
<evidence type="ECO:0000256" key="1">
    <source>
        <dbReference type="ARBA" id="ARBA00009995"/>
    </source>
</evidence>
<feature type="non-terminal residue" evidence="5">
    <location>
        <position position="1"/>
    </location>
</feature>
<comment type="similarity">
    <text evidence="1 4">Belongs to the UDP-glycosyltransferase family.</text>
</comment>
<name>A0AAD4IR00_PERFH</name>
<dbReference type="Proteomes" id="UP001190926">
    <property type="component" value="Unassembled WGS sequence"/>
</dbReference>
<protein>
    <submittedName>
        <fullName evidence="5">Uncharacterized protein</fullName>
    </submittedName>
</protein>
<keyword evidence="6" id="KW-1185">Reference proteome</keyword>
<evidence type="ECO:0000256" key="4">
    <source>
        <dbReference type="RuleBase" id="RU003718"/>
    </source>
</evidence>
<dbReference type="FunFam" id="3.40.50.2000:FF:000060">
    <property type="entry name" value="Glycosyltransferase"/>
    <property type="match status" value="1"/>
</dbReference>
<evidence type="ECO:0000256" key="2">
    <source>
        <dbReference type="ARBA" id="ARBA00022676"/>
    </source>
</evidence>
<dbReference type="PROSITE" id="PS00375">
    <property type="entry name" value="UDPGT"/>
    <property type="match status" value="1"/>
</dbReference>
<dbReference type="InterPro" id="IPR002213">
    <property type="entry name" value="UDP_glucos_trans"/>
</dbReference>
<evidence type="ECO:0000313" key="6">
    <source>
        <dbReference type="Proteomes" id="UP001190926"/>
    </source>
</evidence>
<dbReference type="SUPFAM" id="SSF53756">
    <property type="entry name" value="UDP-Glycosyltransferase/glycogen phosphorylase"/>
    <property type="match status" value="1"/>
</dbReference>
<keyword evidence="2 4" id="KW-0328">Glycosyltransferase</keyword>
<dbReference type="PANTHER" id="PTHR48044:SF48">
    <property type="entry name" value="GLYCOSYLTRANSFERASE"/>
    <property type="match status" value="1"/>
</dbReference>
<organism evidence="5 6">
    <name type="scientific">Perilla frutescens var. hirtella</name>
    <name type="common">Perilla citriodora</name>
    <name type="synonym">Perilla setoyensis</name>
    <dbReference type="NCBI Taxonomy" id="608512"/>
    <lineage>
        <taxon>Eukaryota</taxon>
        <taxon>Viridiplantae</taxon>
        <taxon>Streptophyta</taxon>
        <taxon>Embryophyta</taxon>
        <taxon>Tracheophyta</taxon>
        <taxon>Spermatophyta</taxon>
        <taxon>Magnoliopsida</taxon>
        <taxon>eudicotyledons</taxon>
        <taxon>Gunneridae</taxon>
        <taxon>Pentapetalae</taxon>
        <taxon>asterids</taxon>
        <taxon>lamiids</taxon>
        <taxon>Lamiales</taxon>
        <taxon>Lamiaceae</taxon>
        <taxon>Nepetoideae</taxon>
        <taxon>Elsholtzieae</taxon>
        <taxon>Perilla</taxon>
    </lineage>
</organism>
<dbReference type="GO" id="GO:0016138">
    <property type="term" value="P:glycoside biosynthetic process"/>
    <property type="evidence" value="ECO:0007669"/>
    <property type="project" value="UniProtKB-ARBA"/>
</dbReference>
<dbReference type="EMBL" id="SDAM02028363">
    <property type="protein sequence ID" value="KAH6757684.1"/>
    <property type="molecule type" value="Genomic_DNA"/>
</dbReference>
<keyword evidence="3 4" id="KW-0808">Transferase</keyword>
<evidence type="ECO:0000313" key="5">
    <source>
        <dbReference type="EMBL" id="KAH6757684.1"/>
    </source>
</evidence>
<dbReference type="GO" id="GO:0008194">
    <property type="term" value="F:UDP-glycosyltransferase activity"/>
    <property type="evidence" value="ECO:0007669"/>
    <property type="project" value="InterPro"/>
</dbReference>
<gene>
    <name evidence="5" type="ORF">C2S53_020870</name>
</gene>
<comment type="caution">
    <text evidence="5">The sequence shown here is derived from an EMBL/GenBank/DDBJ whole genome shotgun (WGS) entry which is preliminary data.</text>
</comment>
<evidence type="ECO:0000256" key="3">
    <source>
        <dbReference type="ARBA" id="ARBA00022679"/>
    </source>
</evidence>
<dbReference type="CDD" id="cd03784">
    <property type="entry name" value="GT1_Gtf-like"/>
    <property type="match status" value="1"/>
</dbReference>
<dbReference type="AlphaFoldDB" id="A0AAD4IR00"/>
<dbReference type="Pfam" id="PF00201">
    <property type="entry name" value="UDPGT"/>
    <property type="match status" value="1"/>
</dbReference>